<dbReference type="Proteomes" id="UP000199223">
    <property type="component" value="Unassembled WGS sequence"/>
</dbReference>
<accession>A0A1H6XK00</accession>
<keyword evidence="1" id="KW-0472">Membrane</keyword>
<dbReference type="GO" id="GO:0140359">
    <property type="term" value="F:ABC-type transporter activity"/>
    <property type="evidence" value="ECO:0007669"/>
    <property type="project" value="InterPro"/>
</dbReference>
<reference evidence="3" key="1">
    <citation type="submission" date="2016-10" db="EMBL/GenBank/DDBJ databases">
        <authorList>
            <person name="Varghese N."/>
            <person name="Submissions S."/>
        </authorList>
    </citation>
    <scope>NUCLEOTIDE SEQUENCE [LARGE SCALE GENOMIC DNA]</scope>
    <source>
        <strain evidence="3">CGMCC 1.10218</strain>
    </source>
</reference>
<feature type="transmembrane region" description="Helical" evidence="1">
    <location>
        <begin position="203"/>
        <end position="224"/>
    </location>
</feature>
<gene>
    <name evidence="2" type="ORF">SAMN04488058_105195</name>
</gene>
<sequence>MPSKIDPRRSGRSGGLRWPLVWNVAWRDLLSTLRDRRTLVSTILLPLLILPLFTLGMPLLLGRLIGGQAAERQKVGVVGTLPAELRRSLTRDESGRAGVELVSVTDPVEAVQSGEVEAALRAVTPLPTRAGEGSGQLELYAKLGNLKGQTGAQGKVESSVQAYNRALTLSRLEALGLDETALSPVTLRPVDASPAQEQRAGALAFLIPLMMLSFLLNGGMATALDSTAGEKERGTLESLLVSPVSRGEVVAGKLLATTLTSLATGVFSVLGFLAAGLAAAGLRGRSDVDAEMMQAMGGQLTLTPATLGAMVLIVLTVALLLSALLIALSIYARSYKEAQTYVTPLTFLIVFPAVALQFADFLTIGDALYALPVFGSMVAILDLVKGQITPLHTLLASGANLLGAGVLAWLAWRSFGREEVIFRN</sequence>
<keyword evidence="1" id="KW-1133">Transmembrane helix</keyword>
<feature type="transmembrane region" description="Helical" evidence="1">
    <location>
        <begin position="338"/>
        <end position="356"/>
    </location>
</feature>
<protein>
    <submittedName>
        <fullName evidence="2">Sodium transport system permease protein</fullName>
    </submittedName>
</protein>
<evidence type="ECO:0000256" key="1">
    <source>
        <dbReference type="SAM" id="Phobius"/>
    </source>
</evidence>
<dbReference type="PANTHER" id="PTHR43471:SF3">
    <property type="entry name" value="ABC TRANSPORTER PERMEASE PROTEIN NATB"/>
    <property type="match status" value="1"/>
</dbReference>
<keyword evidence="3" id="KW-1185">Reference proteome</keyword>
<organism evidence="2 3">
    <name type="scientific">Deinococcus reticulitermitis</name>
    <dbReference type="NCBI Taxonomy" id="856736"/>
    <lineage>
        <taxon>Bacteria</taxon>
        <taxon>Thermotogati</taxon>
        <taxon>Deinococcota</taxon>
        <taxon>Deinococci</taxon>
        <taxon>Deinococcales</taxon>
        <taxon>Deinococcaceae</taxon>
        <taxon>Deinococcus</taxon>
    </lineage>
</organism>
<dbReference type="GO" id="GO:0005886">
    <property type="term" value="C:plasma membrane"/>
    <property type="evidence" value="ECO:0007669"/>
    <property type="project" value="UniProtKB-SubCell"/>
</dbReference>
<feature type="transmembrane region" description="Helical" evidence="1">
    <location>
        <begin position="262"/>
        <end position="282"/>
    </location>
</feature>
<feature type="transmembrane region" description="Helical" evidence="1">
    <location>
        <begin position="368"/>
        <end position="388"/>
    </location>
</feature>
<dbReference type="EMBL" id="FNZA01000005">
    <property type="protein sequence ID" value="SEJ27864.1"/>
    <property type="molecule type" value="Genomic_DNA"/>
</dbReference>
<feature type="transmembrane region" description="Helical" evidence="1">
    <location>
        <begin position="302"/>
        <end position="332"/>
    </location>
</feature>
<evidence type="ECO:0000313" key="3">
    <source>
        <dbReference type="Proteomes" id="UP000199223"/>
    </source>
</evidence>
<dbReference type="Pfam" id="PF12679">
    <property type="entry name" value="ABC2_membrane_2"/>
    <property type="match status" value="1"/>
</dbReference>
<dbReference type="STRING" id="856736.SAMN04488058_105195"/>
<feature type="transmembrane region" description="Helical" evidence="1">
    <location>
        <begin position="43"/>
        <end position="65"/>
    </location>
</feature>
<dbReference type="AlphaFoldDB" id="A0A1H6XK00"/>
<dbReference type="PANTHER" id="PTHR43471">
    <property type="entry name" value="ABC TRANSPORTER PERMEASE"/>
    <property type="match status" value="1"/>
</dbReference>
<proteinExistence type="predicted"/>
<keyword evidence="1" id="KW-0812">Transmembrane</keyword>
<evidence type="ECO:0000313" key="2">
    <source>
        <dbReference type="EMBL" id="SEJ27864.1"/>
    </source>
</evidence>
<dbReference type="RefSeq" id="WP_245745325.1">
    <property type="nucleotide sequence ID" value="NZ_FNZA01000005.1"/>
</dbReference>
<feature type="transmembrane region" description="Helical" evidence="1">
    <location>
        <begin position="394"/>
        <end position="412"/>
    </location>
</feature>
<name>A0A1H6XK00_9DEIO</name>